<dbReference type="RefSeq" id="WP_131924206.1">
    <property type="nucleotide sequence ID" value="NZ_SMAG01000003.1"/>
</dbReference>
<accession>A0A4R3L9C5</accession>
<evidence type="ECO:0000313" key="4">
    <source>
        <dbReference type="Proteomes" id="UP000294937"/>
    </source>
</evidence>
<comment type="caution">
    <text evidence="3">The sequence shown here is derived from an EMBL/GenBank/DDBJ whole genome shotgun (WGS) entry which is preliminary data.</text>
</comment>
<dbReference type="AlphaFoldDB" id="A0A4R3L9C5"/>
<protein>
    <submittedName>
        <fullName evidence="3">Putative membrane protein</fullName>
    </submittedName>
</protein>
<name>A0A4R3L9C5_9BACL</name>
<gene>
    <name evidence="3" type="ORF">EDD58_103246</name>
</gene>
<evidence type="ECO:0000256" key="1">
    <source>
        <dbReference type="SAM" id="Phobius"/>
    </source>
</evidence>
<feature type="transmembrane region" description="Helical" evidence="1">
    <location>
        <begin position="12"/>
        <end position="33"/>
    </location>
</feature>
<keyword evidence="1" id="KW-1133">Transmembrane helix</keyword>
<feature type="domain" description="SHOCT" evidence="2">
    <location>
        <begin position="46"/>
        <end position="66"/>
    </location>
</feature>
<dbReference type="Proteomes" id="UP000294937">
    <property type="component" value="Unassembled WGS sequence"/>
</dbReference>
<dbReference type="Pfam" id="PF09851">
    <property type="entry name" value="SHOCT"/>
    <property type="match status" value="1"/>
</dbReference>
<organism evidence="3 4">
    <name type="scientific">Hazenella coriacea</name>
    <dbReference type="NCBI Taxonomy" id="1179467"/>
    <lineage>
        <taxon>Bacteria</taxon>
        <taxon>Bacillati</taxon>
        <taxon>Bacillota</taxon>
        <taxon>Bacilli</taxon>
        <taxon>Bacillales</taxon>
        <taxon>Thermoactinomycetaceae</taxon>
        <taxon>Hazenella</taxon>
    </lineage>
</organism>
<keyword evidence="1" id="KW-0812">Transmembrane</keyword>
<evidence type="ECO:0000313" key="3">
    <source>
        <dbReference type="EMBL" id="TCS94824.1"/>
    </source>
</evidence>
<dbReference type="EMBL" id="SMAG01000003">
    <property type="protein sequence ID" value="TCS94824.1"/>
    <property type="molecule type" value="Genomic_DNA"/>
</dbReference>
<sequence length="79" mass="9372">MMHYGFGGFGMFLWMILQWGILLGGIYLIIRWVRAESPHSKKKEKAIEIIRERYAKGELSEEEYLKMHDILSKGMDHEK</sequence>
<keyword evidence="4" id="KW-1185">Reference proteome</keyword>
<proteinExistence type="predicted"/>
<keyword evidence="1" id="KW-0472">Membrane</keyword>
<reference evidence="3 4" key="1">
    <citation type="submission" date="2019-03" db="EMBL/GenBank/DDBJ databases">
        <title>Genomic Encyclopedia of Type Strains, Phase IV (KMG-IV): sequencing the most valuable type-strain genomes for metagenomic binning, comparative biology and taxonomic classification.</title>
        <authorList>
            <person name="Goeker M."/>
        </authorList>
    </citation>
    <scope>NUCLEOTIDE SEQUENCE [LARGE SCALE GENOMIC DNA]</scope>
    <source>
        <strain evidence="3 4">DSM 45707</strain>
    </source>
</reference>
<dbReference type="InterPro" id="IPR018649">
    <property type="entry name" value="SHOCT"/>
</dbReference>
<evidence type="ECO:0000259" key="2">
    <source>
        <dbReference type="Pfam" id="PF09851"/>
    </source>
</evidence>